<dbReference type="RefSeq" id="WP_088388138.1">
    <property type="nucleotide sequence ID" value="NZ_NIOF01000019.1"/>
</dbReference>
<dbReference type="AlphaFoldDB" id="A0A246IUD8"/>
<sequence>MSGPLPQALASAASAHALRAQADKEGITIGRLVQRLAMPRLVKRPADVERAAESLPGRTWREMSIRTRTVLVMLASAHDGDARAYASRAWEALAPADQVSMAACARELGRDLSGARCLY</sequence>
<keyword evidence="2" id="KW-1185">Reference proteome</keyword>
<evidence type="ECO:0000313" key="1">
    <source>
        <dbReference type="EMBL" id="OWQ83832.1"/>
    </source>
</evidence>
<comment type="caution">
    <text evidence="1">The sequence shown here is derived from an EMBL/GenBank/DDBJ whole genome shotgun (WGS) entry which is preliminary data.</text>
</comment>
<protein>
    <submittedName>
        <fullName evidence="1">Uncharacterized protein</fullName>
    </submittedName>
</protein>
<accession>A0A246IUD8</accession>
<evidence type="ECO:0000313" key="2">
    <source>
        <dbReference type="Proteomes" id="UP000197468"/>
    </source>
</evidence>
<dbReference type="Proteomes" id="UP000197468">
    <property type="component" value="Unassembled WGS sequence"/>
</dbReference>
<reference evidence="1 2" key="1">
    <citation type="journal article" date="2008" name="Int. J. Syst. Evol. Microbiol.">
        <title>Description of Roseateles aquatilis sp. nov. and Roseateles terrae sp. nov., in the class Betaproteobacteria, and emended description of the genus Roseateles.</title>
        <authorList>
            <person name="Gomila M."/>
            <person name="Bowien B."/>
            <person name="Falsen E."/>
            <person name="Moore E.R."/>
            <person name="Lalucat J."/>
        </authorList>
    </citation>
    <scope>NUCLEOTIDE SEQUENCE [LARGE SCALE GENOMIC DNA]</scope>
    <source>
        <strain evidence="1 2">CCUG 48205</strain>
    </source>
</reference>
<gene>
    <name evidence="1" type="ORF">CDN99_25540</name>
</gene>
<name>A0A246IUD8_9BURK</name>
<proteinExistence type="predicted"/>
<dbReference type="EMBL" id="NIOF01000019">
    <property type="protein sequence ID" value="OWQ83832.1"/>
    <property type="molecule type" value="Genomic_DNA"/>
</dbReference>
<dbReference type="OrthoDB" id="9960021at2"/>
<organism evidence="1 2">
    <name type="scientific">Roseateles aquatilis</name>
    <dbReference type="NCBI Taxonomy" id="431061"/>
    <lineage>
        <taxon>Bacteria</taxon>
        <taxon>Pseudomonadati</taxon>
        <taxon>Pseudomonadota</taxon>
        <taxon>Betaproteobacteria</taxon>
        <taxon>Burkholderiales</taxon>
        <taxon>Sphaerotilaceae</taxon>
        <taxon>Roseateles</taxon>
    </lineage>
</organism>